<feature type="transmembrane region" description="Helical" evidence="8">
    <location>
        <begin position="6"/>
        <end position="23"/>
    </location>
</feature>
<dbReference type="GO" id="GO:0016020">
    <property type="term" value="C:membrane"/>
    <property type="evidence" value="ECO:0007669"/>
    <property type="project" value="InterPro"/>
</dbReference>
<dbReference type="GO" id="GO:0009922">
    <property type="term" value="F:fatty acid elongase activity"/>
    <property type="evidence" value="ECO:0007669"/>
    <property type="project" value="UniProtKB-EC"/>
</dbReference>
<feature type="active site" evidence="7">
    <location>
        <position position="168"/>
    </location>
</feature>
<evidence type="ECO:0000259" key="10">
    <source>
        <dbReference type="Pfam" id="PF08541"/>
    </source>
</evidence>
<sequence>MELLILLYAIPIFYFLFMIWKHVDARRDKECYILDYQCHKPTDDRMLDTQFCGELIKRTKNLGLLEYKFLLRNIVRSGVGEQTYAPRNIFEGREENPTLHDVISEMEDFFHDSIAKLFARTSICPSDIDVLVVNVSMLSTVPSLAARIINHYKMRDDIKVYNITGMGCSATLISHDIVRNIFKSNKNLYALVVSSESLSPNWYSGTDHSMILTNCLFRSGGCAILLTNKRVLKNKAMFKLKCLVRTHHAADEAYGCCMQKEDEQGRLGFHLGKNLPKVATRAFVDNLRMIAPKILPMSELLRFIFVSLIRKLMSQTSSKSGGWSTRTKPVINFRTGVDHFCLHTGGKAIIDGVGLSLELELSDYDLEPSRMSLHRFGNTSSSGLWYVLGYMEAKKRLKKGDRVFMIGFGSGFHCNSCLWEVVRDLGDANVWKDCIDDYPPESLANPFMEKYGWINQEDASTFTSL</sequence>
<dbReference type="GO" id="GO:0006633">
    <property type="term" value="P:fatty acid biosynthetic process"/>
    <property type="evidence" value="ECO:0007669"/>
    <property type="project" value="UniProtKB-UniPathway"/>
</dbReference>
<keyword evidence="3 6" id="KW-0808">Transferase</keyword>
<dbReference type="AlphaFoldDB" id="A0A2N9GX69"/>
<keyword evidence="8" id="KW-1133">Transmembrane helix</keyword>
<dbReference type="Pfam" id="PF08541">
    <property type="entry name" value="ACP_syn_III_C"/>
    <property type="match status" value="1"/>
</dbReference>
<dbReference type="UniPathway" id="UPA00094"/>
<dbReference type="EC" id="2.3.1.-" evidence="6"/>
<comment type="catalytic activity">
    <reaction evidence="5">
        <text>a very-long-chain acyl-CoA + malonyl-CoA + H(+) = a very-long-chain 3-oxoacyl-CoA + CO2 + CoA</text>
        <dbReference type="Rhea" id="RHEA:32727"/>
        <dbReference type="ChEBI" id="CHEBI:15378"/>
        <dbReference type="ChEBI" id="CHEBI:16526"/>
        <dbReference type="ChEBI" id="CHEBI:57287"/>
        <dbReference type="ChEBI" id="CHEBI:57384"/>
        <dbReference type="ChEBI" id="CHEBI:90725"/>
        <dbReference type="ChEBI" id="CHEBI:90736"/>
        <dbReference type="EC" id="2.3.1.199"/>
    </reaction>
</comment>
<dbReference type="Gene3D" id="3.40.47.10">
    <property type="match status" value="1"/>
</dbReference>
<dbReference type="InterPro" id="IPR013601">
    <property type="entry name" value="FAE1_typ3_polyketide_synth"/>
</dbReference>
<comment type="pathway">
    <text evidence="1 6">Lipid metabolism; fatty acid biosynthesis.</text>
</comment>
<evidence type="ECO:0000256" key="4">
    <source>
        <dbReference type="ARBA" id="ARBA00023315"/>
    </source>
</evidence>
<feature type="active site" evidence="7">
    <location>
        <position position="247"/>
    </location>
</feature>
<evidence type="ECO:0000256" key="2">
    <source>
        <dbReference type="ARBA" id="ARBA00005531"/>
    </source>
</evidence>
<keyword evidence="4 6" id="KW-0012">Acyltransferase</keyword>
<feature type="active site" evidence="7">
    <location>
        <position position="378"/>
    </location>
</feature>
<dbReference type="InterPro" id="IPR013747">
    <property type="entry name" value="ACP_syn_III_C"/>
</dbReference>
<evidence type="ECO:0000313" key="12">
    <source>
        <dbReference type="EMBL" id="SPD22002.1"/>
    </source>
</evidence>
<feature type="active site" evidence="7">
    <location>
        <position position="374"/>
    </location>
</feature>
<evidence type="ECO:0000256" key="3">
    <source>
        <dbReference type="ARBA" id="ARBA00022679"/>
    </source>
</evidence>
<dbReference type="EMBL" id="OIVN01002853">
    <property type="protein sequence ID" value="SPD06937.1"/>
    <property type="molecule type" value="Genomic_DNA"/>
</dbReference>
<dbReference type="SUPFAM" id="SSF53901">
    <property type="entry name" value="Thiolase-like"/>
    <property type="match status" value="2"/>
</dbReference>
<dbReference type="CDD" id="cd00831">
    <property type="entry name" value="CHS_like"/>
    <property type="match status" value="1"/>
</dbReference>
<evidence type="ECO:0000256" key="1">
    <source>
        <dbReference type="ARBA" id="ARBA00005194"/>
    </source>
</evidence>
<feature type="domain" description="Beta-ketoacyl-[acyl-carrier-protein] synthase III C-terminal" evidence="10">
    <location>
        <begin position="337"/>
        <end position="420"/>
    </location>
</feature>
<dbReference type="InterPro" id="IPR016039">
    <property type="entry name" value="Thiolase-like"/>
</dbReference>
<evidence type="ECO:0000259" key="9">
    <source>
        <dbReference type="Pfam" id="PF08392"/>
    </source>
</evidence>
<evidence type="ECO:0000256" key="7">
    <source>
        <dbReference type="PIRSR" id="PIRSR036417-1"/>
    </source>
</evidence>
<feature type="active site" evidence="7">
    <location>
        <position position="343"/>
    </location>
</feature>
<accession>A0A2N9GX69</accession>
<comment type="similarity">
    <text evidence="2 6">Belongs to the thiolase-like superfamily. Chalcone/stilbene synthases family.</text>
</comment>
<gene>
    <name evidence="11" type="ORF">FSB_LOCUS34819</name>
    <name evidence="12" type="ORF">FSB_LOCUS49884</name>
</gene>
<dbReference type="PANTHER" id="PTHR31561">
    <property type="entry name" value="3-KETOACYL-COA SYNTHASE"/>
    <property type="match status" value="1"/>
</dbReference>
<dbReference type="PIRSF" id="PIRSF036417">
    <property type="entry name" value="3-ktacl-CoA_syn"/>
    <property type="match status" value="1"/>
</dbReference>
<dbReference type="Pfam" id="PF08392">
    <property type="entry name" value="FAE1_CUT1_RppA"/>
    <property type="match status" value="1"/>
</dbReference>
<proteinExistence type="inferred from homology"/>
<keyword evidence="8" id="KW-0472">Membrane</keyword>
<evidence type="ECO:0000256" key="6">
    <source>
        <dbReference type="PIRNR" id="PIRNR036417"/>
    </source>
</evidence>
<organism evidence="11">
    <name type="scientific">Fagus sylvatica</name>
    <name type="common">Beechnut</name>
    <dbReference type="NCBI Taxonomy" id="28930"/>
    <lineage>
        <taxon>Eukaryota</taxon>
        <taxon>Viridiplantae</taxon>
        <taxon>Streptophyta</taxon>
        <taxon>Embryophyta</taxon>
        <taxon>Tracheophyta</taxon>
        <taxon>Spermatophyta</taxon>
        <taxon>Magnoliopsida</taxon>
        <taxon>eudicotyledons</taxon>
        <taxon>Gunneridae</taxon>
        <taxon>Pentapetalae</taxon>
        <taxon>rosids</taxon>
        <taxon>fabids</taxon>
        <taxon>Fagales</taxon>
        <taxon>Fagaceae</taxon>
        <taxon>Fagus</taxon>
    </lineage>
</organism>
<evidence type="ECO:0000256" key="5">
    <source>
        <dbReference type="ARBA" id="ARBA00047375"/>
    </source>
</evidence>
<name>A0A2N9GX69_FAGSY</name>
<dbReference type="InterPro" id="IPR012392">
    <property type="entry name" value="3-ktacl-CoA_syn"/>
</dbReference>
<protein>
    <recommendedName>
        <fullName evidence="6">3-ketoacyl-CoA synthase</fullName>
        <ecNumber evidence="6">2.3.1.-</ecNumber>
    </recommendedName>
</protein>
<evidence type="ECO:0000313" key="11">
    <source>
        <dbReference type="EMBL" id="SPD06937.1"/>
    </source>
</evidence>
<keyword evidence="8" id="KW-0812">Transmembrane</keyword>
<dbReference type="EMBL" id="OIVN01005335">
    <property type="protein sequence ID" value="SPD22002.1"/>
    <property type="molecule type" value="Genomic_DNA"/>
</dbReference>
<feature type="active site" evidence="7">
    <location>
        <position position="339"/>
    </location>
</feature>
<feature type="domain" description="FAE" evidence="9">
    <location>
        <begin position="25"/>
        <end position="311"/>
    </location>
</feature>
<evidence type="ECO:0000256" key="8">
    <source>
        <dbReference type="SAM" id="Phobius"/>
    </source>
</evidence>
<reference evidence="11" key="1">
    <citation type="submission" date="2018-02" db="EMBL/GenBank/DDBJ databases">
        <authorList>
            <person name="Cohen D.B."/>
            <person name="Kent A.D."/>
        </authorList>
    </citation>
    <scope>NUCLEOTIDE SEQUENCE</scope>
</reference>